<accession>A0A7W4VYS4</accession>
<evidence type="ECO:0000313" key="3">
    <source>
        <dbReference type="Proteomes" id="UP000589626"/>
    </source>
</evidence>
<dbReference type="EMBL" id="JACHWR010000003">
    <property type="protein sequence ID" value="MBB3044271.1"/>
    <property type="molecule type" value="Genomic_DNA"/>
</dbReference>
<dbReference type="Proteomes" id="UP000589626">
    <property type="component" value="Unassembled WGS sequence"/>
</dbReference>
<keyword evidence="1" id="KW-0812">Transmembrane</keyword>
<protein>
    <recommendedName>
        <fullName evidence="4">WD40 repeat domain-containing protein</fullName>
    </recommendedName>
</protein>
<keyword evidence="3" id="KW-1185">Reference proteome</keyword>
<dbReference type="AlphaFoldDB" id="A0A7W4VYS4"/>
<keyword evidence="1" id="KW-1133">Transmembrane helix</keyword>
<gene>
    <name evidence="2" type="ORF">FHU40_004108</name>
</gene>
<evidence type="ECO:0008006" key="4">
    <source>
        <dbReference type="Google" id="ProtNLM"/>
    </source>
</evidence>
<sequence>MRPREVLAADLFRRASESIEVSSVPLEEIVGAARAERVRRRRRALVGVAVAALVVGVATWLSTRSSSEPDSLGPLEVRRAPNPVDVAWYAGGRLHLDDVTVALPALTDLVELNGGAVYGDHEGTVAFVAADGERRLLGHKDPDTLLVGSTAQAWVAWIEPGEDRRLVAYDVSTGEVVDTRDLPAGDAQLIALDQHRIFYRDSAGAYAWTPGVDSAERLVRGGLVDVESATRVYQEGRRIDMVQAFFSVDFERPGIGALLSPGGTHVLTRRPDGAATRVDAPYRPLLYDARSGDALDTGVGRGERAVDATFGDNLETVYLVAQVADLAGGSDLDGNIDPLLVLRSCSIGGQCHDVAPVQTGTDRPLLAH</sequence>
<dbReference type="RefSeq" id="WP_183594155.1">
    <property type="nucleotide sequence ID" value="NZ_JACHWR010000003.1"/>
</dbReference>
<keyword evidence="1" id="KW-0472">Membrane</keyword>
<evidence type="ECO:0000313" key="2">
    <source>
        <dbReference type="EMBL" id="MBB3044271.1"/>
    </source>
</evidence>
<feature type="transmembrane region" description="Helical" evidence="1">
    <location>
        <begin position="44"/>
        <end position="62"/>
    </location>
</feature>
<name>A0A7W4VYS4_9ACTN</name>
<reference evidence="2 3" key="1">
    <citation type="submission" date="2020-08" db="EMBL/GenBank/DDBJ databases">
        <title>Sequencing the genomes of 1000 actinobacteria strains.</title>
        <authorList>
            <person name="Klenk H.-P."/>
        </authorList>
    </citation>
    <scope>NUCLEOTIDE SEQUENCE [LARGE SCALE GENOMIC DNA]</scope>
    <source>
        <strain evidence="2 3">DSM 105498</strain>
    </source>
</reference>
<comment type="caution">
    <text evidence="2">The sequence shown here is derived from an EMBL/GenBank/DDBJ whole genome shotgun (WGS) entry which is preliminary data.</text>
</comment>
<evidence type="ECO:0000256" key="1">
    <source>
        <dbReference type="SAM" id="Phobius"/>
    </source>
</evidence>
<organism evidence="2 3">
    <name type="scientific">Nocardioides soli</name>
    <dbReference type="NCBI Taxonomy" id="1036020"/>
    <lineage>
        <taxon>Bacteria</taxon>
        <taxon>Bacillati</taxon>
        <taxon>Actinomycetota</taxon>
        <taxon>Actinomycetes</taxon>
        <taxon>Propionibacteriales</taxon>
        <taxon>Nocardioidaceae</taxon>
        <taxon>Nocardioides</taxon>
    </lineage>
</organism>
<proteinExistence type="predicted"/>